<organism evidence="1 2">
    <name type="scientific">Kribbella kalugense</name>
    <dbReference type="NCBI Taxonomy" id="2512221"/>
    <lineage>
        <taxon>Bacteria</taxon>
        <taxon>Bacillati</taxon>
        <taxon>Actinomycetota</taxon>
        <taxon>Actinomycetes</taxon>
        <taxon>Propionibacteriales</taxon>
        <taxon>Kribbellaceae</taxon>
        <taxon>Kribbella</taxon>
    </lineage>
</organism>
<dbReference type="AlphaFoldDB" id="A0A4R8A076"/>
<dbReference type="Proteomes" id="UP000295447">
    <property type="component" value="Unassembled WGS sequence"/>
</dbReference>
<name>A0A4R8A076_9ACTN</name>
<keyword evidence="2" id="KW-1185">Reference proteome</keyword>
<evidence type="ECO:0000313" key="1">
    <source>
        <dbReference type="EMBL" id="TDW23535.1"/>
    </source>
</evidence>
<evidence type="ECO:0000313" key="2">
    <source>
        <dbReference type="Proteomes" id="UP000295447"/>
    </source>
</evidence>
<comment type="caution">
    <text evidence="1">The sequence shown here is derived from an EMBL/GenBank/DDBJ whole genome shotgun (WGS) entry which is preliminary data.</text>
</comment>
<proteinExistence type="predicted"/>
<sequence length="35" mass="3817">MPNLTAERRGLYTFTLVGLRLGRAVQEESLAVSPA</sequence>
<gene>
    <name evidence="1" type="ORF">EV650_2389</name>
</gene>
<dbReference type="EMBL" id="SODF01000001">
    <property type="protein sequence ID" value="TDW23535.1"/>
    <property type="molecule type" value="Genomic_DNA"/>
</dbReference>
<reference evidence="1 2" key="1">
    <citation type="submission" date="2019-03" db="EMBL/GenBank/DDBJ databases">
        <title>Genomic Encyclopedia of Type Strains, Phase III (KMG-III): the genomes of soil and plant-associated and newly described type strains.</title>
        <authorList>
            <person name="Whitman W."/>
        </authorList>
    </citation>
    <scope>NUCLEOTIDE SEQUENCE [LARGE SCALE GENOMIC DNA]</scope>
    <source>
        <strain evidence="1 2">VKM Ac-2570</strain>
    </source>
</reference>
<accession>A0A4R8A076</accession>
<protein>
    <submittedName>
        <fullName evidence="1">Uncharacterized protein</fullName>
    </submittedName>
</protein>